<keyword evidence="3" id="KW-1185">Reference proteome</keyword>
<protein>
    <submittedName>
        <fullName evidence="2">Uncharacterized protein</fullName>
    </submittedName>
</protein>
<evidence type="ECO:0000256" key="1">
    <source>
        <dbReference type="SAM" id="Phobius"/>
    </source>
</evidence>
<gene>
    <name evidence="2" type="ORF">FWK35_00016491</name>
</gene>
<evidence type="ECO:0000313" key="3">
    <source>
        <dbReference type="Proteomes" id="UP000478052"/>
    </source>
</evidence>
<keyword evidence="1" id="KW-0812">Transmembrane</keyword>
<evidence type="ECO:0000313" key="2">
    <source>
        <dbReference type="EMBL" id="KAF0748163.1"/>
    </source>
</evidence>
<feature type="transmembrane region" description="Helical" evidence="1">
    <location>
        <begin position="6"/>
        <end position="23"/>
    </location>
</feature>
<keyword evidence="1" id="KW-0472">Membrane</keyword>
<name>A0A6G0Y380_APHCR</name>
<dbReference type="Proteomes" id="UP000478052">
    <property type="component" value="Unassembled WGS sequence"/>
</dbReference>
<reference evidence="2 3" key="1">
    <citation type="submission" date="2019-08" db="EMBL/GenBank/DDBJ databases">
        <title>Whole genome of Aphis craccivora.</title>
        <authorList>
            <person name="Voronova N.V."/>
            <person name="Shulinski R.S."/>
            <person name="Bandarenka Y.V."/>
            <person name="Zhorov D.G."/>
            <person name="Warner D."/>
        </authorList>
    </citation>
    <scope>NUCLEOTIDE SEQUENCE [LARGE SCALE GENOMIC DNA]</scope>
    <source>
        <strain evidence="2">180601</strain>
        <tissue evidence="2">Whole Body</tissue>
    </source>
</reference>
<sequence length="65" mass="7731">MPPNIINILTLIIILNSYLFINLQKYSYIMYKINLLIFDNTNSNKRIKQAFQDICRLSPSNHWSL</sequence>
<dbReference type="EMBL" id="VUJU01006585">
    <property type="protein sequence ID" value="KAF0748163.1"/>
    <property type="molecule type" value="Genomic_DNA"/>
</dbReference>
<dbReference type="AlphaFoldDB" id="A0A6G0Y380"/>
<proteinExistence type="predicted"/>
<keyword evidence="1" id="KW-1133">Transmembrane helix</keyword>
<comment type="caution">
    <text evidence="2">The sequence shown here is derived from an EMBL/GenBank/DDBJ whole genome shotgun (WGS) entry which is preliminary data.</text>
</comment>
<organism evidence="2 3">
    <name type="scientific">Aphis craccivora</name>
    <name type="common">Cowpea aphid</name>
    <dbReference type="NCBI Taxonomy" id="307492"/>
    <lineage>
        <taxon>Eukaryota</taxon>
        <taxon>Metazoa</taxon>
        <taxon>Ecdysozoa</taxon>
        <taxon>Arthropoda</taxon>
        <taxon>Hexapoda</taxon>
        <taxon>Insecta</taxon>
        <taxon>Pterygota</taxon>
        <taxon>Neoptera</taxon>
        <taxon>Paraneoptera</taxon>
        <taxon>Hemiptera</taxon>
        <taxon>Sternorrhyncha</taxon>
        <taxon>Aphidomorpha</taxon>
        <taxon>Aphidoidea</taxon>
        <taxon>Aphididae</taxon>
        <taxon>Aphidini</taxon>
        <taxon>Aphis</taxon>
        <taxon>Aphis</taxon>
    </lineage>
</organism>
<accession>A0A6G0Y380</accession>